<protein>
    <recommendedName>
        <fullName evidence="7">EGF-like domain-containing protein</fullName>
    </recommendedName>
</protein>
<dbReference type="InterPro" id="IPR000742">
    <property type="entry name" value="EGF"/>
</dbReference>
<feature type="chain" id="PRO_5042955706" description="EGF-like domain-containing protein" evidence="6">
    <location>
        <begin position="25"/>
        <end position="947"/>
    </location>
</feature>
<keyword evidence="1 4" id="KW-0245">EGF-like domain</keyword>
<reference evidence="8 9" key="1">
    <citation type="submission" date="2023-11" db="EMBL/GenBank/DDBJ databases">
        <title>Dfirmibasis_genome.</title>
        <authorList>
            <person name="Edelbroek B."/>
            <person name="Kjellin J."/>
            <person name="Jerlstrom-Hultqvist J."/>
            <person name="Soderbom F."/>
        </authorList>
    </citation>
    <scope>NUCLEOTIDE SEQUENCE [LARGE SCALE GENOMIC DNA]</scope>
    <source>
        <strain evidence="8 9">TNS-C-14</strain>
    </source>
</reference>
<keyword evidence="5" id="KW-0472">Membrane</keyword>
<feature type="transmembrane region" description="Helical" evidence="5">
    <location>
        <begin position="595"/>
        <end position="613"/>
    </location>
</feature>
<accession>A0AAN7YZU7</accession>
<dbReference type="SUPFAM" id="SSF63825">
    <property type="entry name" value="YWTD domain"/>
    <property type="match status" value="1"/>
</dbReference>
<feature type="transmembrane region" description="Helical" evidence="5">
    <location>
        <begin position="865"/>
        <end position="884"/>
    </location>
</feature>
<dbReference type="InterPro" id="IPR051216">
    <property type="entry name" value="Teneurin"/>
</dbReference>
<keyword evidence="5" id="KW-0812">Transmembrane</keyword>
<feature type="domain" description="EGF-like" evidence="7">
    <location>
        <begin position="434"/>
        <end position="467"/>
    </location>
</feature>
<keyword evidence="6" id="KW-0732">Signal</keyword>
<feature type="transmembrane region" description="Helical" evidence="5">
    <location>
        <begin position="830"/>
        <end position="853"/>
    </location>
</feature>
<comment type="caution">
    <text evidence="8">The sequence shown here is derived from an EMBL/GenBank/DDBJ whole genome shotgun (WGS) entry which is preliminary data.</text>
</comment>
<dbReference type="PANTHER" id="PTHR11219:SF69">
    <property type="entry name" value="TENEURIN-A"/>
    <property type="match status" value="1"/>
</dbReference>
<dbReference type="PANTHER" id="PTHR11219">
    <property type="entry name" value="TENEURIN AND N-ACETYLGLUCOSAMINE-1-PHOSPHODIESTER ALPHA-N-ACETYLGLUCOSAMINIDASE"/>
    <property type="match status" value="1"/>
</dbReference>
<gene>
    <name evidence="8" type="ORF">RB653_008545</name>
</gene>
<dbReference type="GO" id="GO:0046982">
    <property type="term" value="F:protein heterodimerization activity"/>
    <property type="evidence" value="ECO:0007669"/>
    <property type="project" value="TreeGrafter"/>
</dbReference>
<evidence type="ECO:0000256" key="2">
    <source>
        <dbReference type="ARBA" id="ARBA00022737"/>
    </source>
</evidence>
<dbReference type="InterPro" id="IPR002049">
    <property type="entry name" value="LE_dom"/>
</dbReference>
<feature type="signal peptide" evidence="6">
    <location>
        <begin position="1"/>
        <end position="24"/>
    </location>
</feature>
<keyword evidence="9" id="KW-1185">Reference proteome</keyword>
<keyword evidence="2" id="KW-0677">Repeat</keyword>
<feature type="disulfide bond" evidence="4">
    <location>
        <begin position="457"/>
        <end position="466"/>
    </location>
</feature>
<dbReference type="GO" id="GO:0007157">
    <property type="term" value="P:heterophilic cell-cell adhesion via plasma membrane cell adhesion molecules"/>
    <property type="evidence" value="ECO:0007669"/>
    <property type="project" value="TreeGrafter"/>
</dbReference>
<dbReference type="Gene3D" id="2.10.25.10">
    <property type="entry name" value="Laminin"/>
    <property type="match status" value="2"/>
</dbReference>
<dbReference type="Proteomes" id="UP001344447">
    <property type="component" value="Unassembled WGS sequence"/>
</dbReference>
<evidence type="ECO:0000256" key="6">
    <source>
        <dbReference type="SAM" id="SignalP"/>
    </source>
</evidence>
<evidence type="ECO:0000256" key="5">
    <source>
        <dbReference type="SAM" id="Phobius"/>
    </source>
</evidence>
<dbReference type="AlphaFoldDB" id="A0AAN7YZU7"/>
<comment type="caution">
    <text evidence="4">Lacks conserved residue(s) required for the propagation of feature annotation.</text>
</comment>
<dbReference type="PROSITE" id="PS50026">
    <property type="entry name" value="EGF_3"/>
    <property type="match status" value="1"/>
</dbReference>
<name>A0AAN7YZU7_9MYCE</name>
<feature type="transmembrane region" description="Helical" evidence="5">
    <location>
        <begin position="525"/>
        <end position="546"/>
    </location>
</feature>
<feature type="transmembrane region" description="Helical" evidence="5">
    <location>
        <begin position="741"/>
        <end position="766"/>
    </location>
</feature>
<dbReference type="GO" id="GO:0050839">
    <property type="term" value="F:cell adhesion molecule binding"/>
    <property type="evidence" value="ECO:0007669"/>
    <property type="project" value="TreeGrafter"/>
</dbReference>
<sequence>MKSQKVGLMILLIGILIVFSFAQSEENRFSITPDSEIFYTSDQAGFPKSADFSVNSLNGEFFFGFGLNSDVNYFQLNISQMSIYSKQRNTNQALWNQYTSTPLLPISTAATANRVYAMSADSLNRVKLGDVTTMESTQFANDDRYDQLSTYLNGGISNGNDVFFLSSKSATAESLLIHIDDSATGTFSTNSYNELPINISRPASITLDKKSGFAFIGDSDGDILIYDVVNKKQIFLYSNSSLDGLRSSATVDPDRKLLYMCGQPGGASSAITQVDIFHYTTTDMKLLGSFTLPGSLCGSAAIDLVGGQLFFSTTTSSGSQLFGTDVNGGSQASLLEDLPEAQSSALVVDSVDKTISIFYPKGVFYGTFESICPLDCSKHGDCIYGTCVCNYNFQGEGCEEELCLNLNNCTSPDHGSCLSGSCSCSSIWEGKECEIRRCNDSCNGHGTCNTTNYTCICEEGRMGPSCNEQVPLPDCPFYTDSESCLSRTICGWCEVDGLCKNGDRYGPYEGFCRTWFFDTNVETGVIALACIFIAFVGILYIIDIGTTVPIDIKRAKDYAEENKSGQFPKATHEEASILWWRDQRSHKAWTFMDQFQLISLVSHIGVVFPSRFISFTEYLDWSNLGIPLPPSINPPQIWSIPSDWAPNTRALLSMAQYENSLGSSDLYLLPNILFWFGLLLGVFLVPLLLALAVISFVEKLIHWKEVVTNRLIHVLVRCLSFGYIGVMIAASFAMVTPLHDYRIIIPGAIIFVLYGIGLPVAIWFLLAVPEARLHNPTFKQRFGCLYVHYKPKTDHRFVVFMFIKRFIMAVIIGILSFKPMTNYPLVGTDLAVPIVQVVVIDLALIGYAVLLFIRKPYFDHYQLWLEYLLTAINIVTVSLSLTHIKSPSAAGELIACLIQALALVACIASYVVAWLQMRSAFIKKVKKHLCCCCKSSKTSGDIDLSKK</sequence>
<dbReference type="EMBL" id="JAVFKY010000003">
    <property type="protein sequence ID" value="KAK5578870.1"/>
    <property type="molecule type" value="Genomic_DNA"/>
</dbReference>
<feature type="transmembrane region" description="Helical" evidence="5">
    <location>
        <begin position="714"/>
        <end position="735"/>
    </location>
</feature>
<dbReference type="SMART" id="SM00181">
    <property type="entry name" value="EGF"/>
    <property type="match status" value="3"/>
</dbReference>
<dbReference type="CDD" id="cd00055">
    <property type="entry name" value="EGF_Lam"/>
    <property type="match status" value="1"/>
</dbReference>
<evidence type="ECO:0000313" key="9">
    <source>
        <dbReference type="Proteomes" id="UP001344447"/>
    </source>
</evidence>
<dbReference type="GO" id="GO:0042803">
    <property type="term" value="F:protein homodimerization activity"/>
    <property type="evidence" value="ECO:0007669"/>
    <property type="project" value="TreeGrafter"/>
</dbReference>
<dbReference type="PROSITE" id="PS00022">
    <property type="entry name" value="EGF_1"/>
    <property type="match status" value="1"/>
</dbReference>
<feature type="disulfide bond" evidence="4">
    <location>
        <begin position="438"/>
        <end position="448"/>
    </location>
</feature>
<organism evidence="8 9">
    <name type="scientific">Dictyostelium firmibasis</name>
    <dbReference type="NCBI Taxonomy" id="79012"/>
    <lineage>
        <taxon>Eukaryota</taxon>
        <taxon>Amoebozoa</taxon>
        <taxon>Evosea</taxon>
        <taxon>Eumycetozoa</taxon>
        <taxon>Dictyostelia</taxon>
        <taxon>Dictyosteliales</taxon>
        <taxon>Dictyosteliaceae</taxon>
        <taxon>Dictyostelium</taxon>
    </lineage>
</organism>
<keyword evidence="5" id="KW-1133">Transmembrane helix</keyword>
<feature type="transmembrane region" description="Helical" evidence="5">
    <location>
        <begin position="797"/>
        <end position="818"/>
    </location>
</feature>
<dbReference type="Pfam" id="PF23106">
    <property type="entry name" value="EGF_Teneurin"/>
    <property type="match status" value="1"/>
</dbReference>
<evidence type="ECO:0000256" key="4">
    <source>
        <dbReference type="PROSITE-ProRule" id="PRU00076"/>
    </source>
</evidence>
<keyword evidence="3 4" id="KW-1015">Disulfide bond</keyword>
<proteinExistence type="predicted"/>
<evidence type="ECO:0000259" key="7">
    <source>
        <dbReference type="PROSITE" id="PS50026"/>
    </source>
</evidence>
<feature type="transmembrane region" description="Helical" evidence="5">
    <location>
        <begin position="672"/>
        <end position="694"/>
    </location>
</feature>
<feature type="transmembrane region" description="Helical" evidence="5">
    <location>
        <begin position="890"/>
        <end position="915"/>
    </location>
</feature>
<evidence type="ECO:0000256" key="3">
    <source>
        <dbReference type="ARBA" id="ARBA00023157"/>
    </source>
</evidence>
<evidence type="ECO:0000313" key="8">
    <source>
        <dbReference type="EMBL" id="KAK5578870.1"/>
    </source>
</evidence>
<evidence type="ECO:0000256" key="1">
    <source>
        <dbReference type="ARBA" id="ARBA00022536"/>
    </source>
</evidence>